<evidence type="ECO:0000313" key="3">
    <source>
        <dbReference type="Proteomes" id="UP001310594"/>
    </source>
</evidence>
<accession>A0AAN8A105</accession>
<protein>
    <submittedName>
        <fullName evidence="2">Uncharacterized protein</fullName>
    </submittedName>
</protein>
<reference evidence="2" key="1">
    <citation type="submission" date="2023-08" db="EMBL/GenBank/DDBJ databases">
        <title>Black Yeasts Isolated from many extreme environments.</title>
        <authorList>
            <person name="Coleine C."/>
            <person name="Stajich J.E."/>
            <person name="Selbmann L."/>
        </authorList>
    </citation>
    <scope>NUCLEOTIDE SEQUENCE</scope>
    <source>
        <strain evidence="2">CCFEE 5810</strain>
    </source>
</reference>
<name>A0AAN8A105_9PEZI</name>
<proteinExistence type="predicted"/>
<feature type="region of interest" description="Disordered" evidence="1">
    <location>
        <begin position="331"/>
        <end position="352"/>
    </location>
</feature>
<comment type="caution">
    <text evidence="2">The sequence shown here is derived from an EMBL/GenBank/DDBJ whole genome shotgun (WGS) entry which is preliminary data.</text>
</comment>
<organism evidence="2 3">
    <name type="scientific">Elasticomyces elasticus</name>
    <dbReference type="NCBI Taxonomy" id="574655"/>
    <lineage>
        <taxon>Eukaryota</taxon>
        <taxon>Fungi</taxon>
        <taxon>Dikarya</taxon>
        <taxon>Ascomycota</taxon>
        <taxon>Pezizomycotina</taxon>
        <taxon>Dothideomycetes</taxon>
        <taxon>Dothideomycetidae</taxon>
        <taxon>Mycosphaerellales</taxon>
        <taxon>Teratosphaeriaceae</taxon>
        <taxon>Elasticomyces</taxon>
    </lineage>
</organism>
<dbReference type="Proteomes" id="UP001310594">
    <property type="component" value="Unassembled WGS sequence"/>
</dbReference>
<evidence type="ECO:0000256" key="1">
    <source>
        <dbReference type="SAM" id="MobiDB-lite"/>
    </source>
</evidence>
<dbReference type="EMBL" id="JAVRQU010000017">
    <property type="protein sequence ID" value="KAK5693683.1"/>
    <property type="molecule type" value="Genomic_DNA"/>
</dbReference>
<feature type="region of interest" description="Disordered" evidence="1">
    <location>
        <begin position="1"/>
        <end position="65"/>
    </location>
</feature>
<gene>
    <name evidence="2" type="ORF">LTR97_010252</name>
</gene>
<dbReference type="AlphaFoldDB" id="A0AAN8A105"/>
<evidence type="ECO:0000313" key="2">
    <source>
        <dbReference type="EMBL" id="KAK5693683.1"/>
    </source>
</evidence>
<sequence length="352" mass="39520">MANTVHSLEESNREINSTNRPTTLGKPYPGQSNTFRYPSGLRLPNSYEQEGRGSLTAGRHDSTRPAWSQALQLEEAQGGFAEAQSVADHDGLMEDAETEAEDRVHVEDEDGILCDFEDVDNDRARGTVAVEFRDVQPDEIYHESIRASITFGPAGQARTFEIGDITLHVIDKAVCANSPQAKRWVSELVQEDAPSEPREASSALQTLYDIDGCPKDAFKQFKKALKTDTIVYIDLLQLSAPWRKKGLGPLALNILHRLLRRHCEKSGDYIGDVTVILQPEMLNELGNTPERRKGIQQSLIRMYKGCGYRIWHQQDARIPCYVLMGQVLEDEHDSGREESENNESGDEMMETD</sequence>
<feature type="compositionally biased region" description="Acidic residues" evidence="1">
    <location>
        <begin position="340"/>
        <end position="352"/>
    </location>
</feature>